<keyword evidence="2" id="KW-0812">Transmembrane</keyword>
<reference evidence="3 4" key="1">
    <citation type="submission" date="2018-01" db="EMBL/GenBank/DDBJ databases">
        <title>The draft genome of an aniline degradation strain ANB-1.</title>
        <authorList>
            <person name="Zhang L."/>
            <person name="Jiang J."/>
        </authorList>
    </citation>
    <scope>NUCLEOTIDE SEQUENCE [LARGE SCALE GENOMIC DNA]</scope>
    <source>
        <strain evidence="3 4">ANB-1</strain>
    </source>
</reference>
<proteinExistence type="predicted"/>
<gene>
    <name evidence="3" type="ORF">C1I89_32805</name>
</gene>
<keyword evidence="4" id="KW-1185">Reference proteome</keyword>
<protein>
    <submittedName>
        <fullName evidence="3">Uncharacterized protein</fullName>
    </submittedName>
</protein>
<feature type="transmembrane region" description="Helical" evidence="2">
    <location>
        <begin position="12"/>
        <end position="38"/>
    </location>
</feature>
<sequence length="213" mass="22763">MTSLPGSAPRRATLLRVAVITWGVLISAAALVNVVALAKLSEQAQASAPGSQVAALEGRLTELGQRIGQAQQQPAALPQARYDTDRRALEQRLAVIEQTLGERLPADSLLPLQARIEQLEAKLTARPSPAASTRPRTPAKPKPIEPPFQVIGAELRAGERFVSILPSGAAALAQARLLRPGEDEAGWRLEAIDGAIAVFRHGEQTRRLPVPVR</sequence>
<feature type="region of interest" description="Disordered" evidence="1">
    <location>
        <begin position="123"/>
        <end position="144"/>
    </location>
</feature>
<dbReference type="AlphaFoldDB" id="A0A2N8K8I6"/>
<comment type="caution">
    <text evidence="3">The sequence shown here is derived from an EMBL/GenBank/DDBJ whole genome shotgun (WGS) entry which is preliminary data.</text>
</comment>
<evidence type="ECO:0000256" key="1">
    <source>
        <dbReference type="SAM" id="MobiDB-lite"/>
    </source>
</evidence>
<organism evidence="3 4">
    <name type="scientific">Achromobacter pulmonis</name>
    <dbReference type="NCBI Taxonomy" id="1389932"/>
    <lineage>
        <taxon>Bacteria</taxon>
        <taxon>Pseudomonadati</taxon>
        <taxon>Pseudomonadota</taxon>
        <taxon>Betaproteobacteria</taxon>
        <taxon>Burkholderiales</taxon>
        <taxon>Alcaligenaceae</taxon>
        <taxon>Achromobacter</taxon>
    </lineage>
</organism>
<evidence type="ECO:0000313" key="3">
    <source>
        <dbReference type="EMBL" id="PND29766.1"/>
    </source>
</evidence>
<name>A0A2N8K8I6_9BURK</name>
<keyword evidence="2" id="KW-1133">Transmembrane helix</keyword>
<keyword evidence="2" id="KW-0472">Membrane</keyword>
<accession>A0A2N8K8I6</accession>
<evidence type="ECO:0000256" key="2">
    <source>
        <dbReference type="SAM" id="Phobius"/>
    </source>
</evidence>
<evidence type="ECO:0000313" key="4">
    <source>
        <dbReference type="Proteomes" id="UP000235994"/>
    </source>
</evidence>
<dbReference type="RefSeq" id="WP_102776317.1">
    <property type="nucleotide sequence ID" value="NZ_POQS01000018.1"/>
</dbReference>
<dbReference type="Proteomes" id="UP000235994">
    <property type="component" value="Unassembled WGS sequence"/>
</dbReference>
<dbReference type="EMBL" id="POQS01000018">
    <property type="protein sequence ID" value="PND29766.1"/>
    <property type="molecule type" value="Genomic_DNA"/>
</dbReference>